<dbReference type="EMBL" id="ABOX02000009">
    <property type="protein sequence ID" value="EEF61548.1"/>
    <property type="molecule type" value="Genomic_DNA"/>
</dbReference>
<protein>
    <submittedName>
        <fullName evidence="1">Uncharacterized protein</fullName>
    </submittedName>
</protein>
<sequence length="134" mass="15043">MTYKLHIERTSGEIPLEEWKAAVAATKGVRLHPGQFGTLVATGEIIRINSQDGDAEVYWPKQRKWHIVFRWFQGAASFTPVCPPGDVSYPPWKAAVALASYLQAVIRSDSGEIFELKIGALFEPEIRKNPAYEQ</sequence>
<evidence type="ECO:0000313" key="1">
    <source>
        <dbReference type="EMBL" id="EEF61548.1"/>
    </source>
</evidence>
<dbReference type="RefSeq" id="WP_007414440.1">
    <property type="nucleotide sequence ID" value="NZ_ABOX02000009.1"/>
</dbReference>
<reference evidence="1 2" key="1">
    <citation type="journal article" date="2011" name="J. Bacteriol.">
        <title>Genome sequence of 'Pedosphaera parvula' Ellin514, an aerobic Verrucomicrobial isolate from pasture soil.</title>
        <authorList>
            <person name="Kant R."/>
            <person name="van Passel M.W."/>
            <person name="Sangwan P."/>
            <person name="Palva A."/>
            <person name="Lucas S."/>
            <person name="Copeland A."/>
            <person name="Lapidus A."/>
            <person name="Glavina Del Rio T."/>
            <person name="Dalin E."/>
            <person name="Tice H."/>
            <person name="Bruce D."/>
            <person name="Goodwin L."/>
            <person name="Pitluck S."/>
            <person name="Chertkov O."/>
            <person name="Larimer F.W."/>
            <person name="Land M.L."/>
            <person name="Hauser L."/>
            <person name="Brettin T.S."/>
            <person name="Detter J.C."/>
            <person name="Han S."/>
            <person name="de Vos W.M."/>
            <person name="Janssen P.H."/>
            <person name="Smidt H."/>
        </authorList>
    </citation>
    <scope>NUCLEOTIDE SEQUENCE [LARGE SCALE GENOMIC DNA]</scope>
    <source>
        <strain evidence="1 2">Ellin514</strain>
    </source>
</reference>
<accession>B9XF50</accession>
<dbReference type="STRING" id="320771.Cflav_PD4226"/>
<gene>
    <name evidence="1" type="ORF">Cflav_PD4226</name>
</gene>
<dbReference type="Proteomes" id="UP000003688">
    <property type="component" value="Unassembled WGS sequence"/>
</dbReference>
<name>B9XF50_PEDPL</name>
<evidence type="ECO:0000313" key="2">
    <source>
        <dbReference type="Proteomes" id="UP000003688"/>
    </source>
</evidence>
<dbReference type="OrthoDB" id="288669at2"/>
<dbReference type="AlphaFoldDB" id="B9XF50"/>
<proteinExistence type="predicted"/>
<keyword evidence="2" id="KW-1185">Reference proteome</keyword>
<comment type="caution">
    <text evidence="1">The sequence shown here is derived from an EMBL/GenBank/DDBJ whole genome shotgun (WGS) entry which is preliminary data.</text>
</comment>
<organism evidence="1 2">
    <name type="scientific">Pedosphaera parvula (strain Ellin514)</name>
    <dbReference type="NCBI Taxonomy" id="320771"/>
    <lineage>
        <taxon>Bacteria</taxon>
        <taxon>Pseudomonadati</taxon>
        <taxon>Verrucomicrobiota</taxon>
        <taxon>Pedosphaerae</taxon>
        <taxon>Pedosphaerales</taxon>
        <taxon>Pedosphaeraceae</taxon>
        <taxon>Pedosphaera</taxon>
    </lineage>
</organism>